<reference evidence="2 3" key="1">
    <citation type="submission" date="2019-03" db="EMBL/GenBank/DDBJ databases">
        <title>Above-ground endophytic microbial communities from plants in different locations in the United States.</title>
        <authorList>
            <person name="Frank C."/>
        </authorList>
    </citation>
    <scope>NUCLEOTIDE SEQUENCE [LARGE SCALE GENOMIC DNA]</scope>
    <source>
        <strain evidence="2 3">LP_13_YM</strain>
    </source>
</reference>
<proteinExistence type="predicted"/>
<evidence type="ECO:0000313" key="3">
    <source>
        <dbReference type="Proteomes" id="UP000295645"/>
    </source>
</evidence>
<keyword evidence="1" id="KW-0812">Transmembrane</keyword>
<sequence>MKRMQEPLRVGGFTLMELMIVVIIISILAVIAVPSYNRYAYRARRAEGQGMLMKVAVAQERYYATYNNYAGSVTTDLKFATDTTDNGYYKISIGKVGTSDYTTAYIATATVQLGQTKDACGNLTIDSRGTKSQTGQTNVNGTCW</sequence>
<dbReference type="Pfam" id="PF16732">
    <property type="entry name" value="ComP_DUS"/>
    <property type="match status" value="1"/>
</dbReference>
<dbReference type="InterPro" id="IPR012902">
    <property type="entry name" value="N_methyl_site"/>
</dbReference>
<dbReference type="NCBIfam" id="TIGR02532">
    <property type="entry name" value="IV_pilin_GFxxxE"/>
    <property type="match status" value="1"/>
</dbReference>
<dbReference type="Proteomes" id="UP000295645">
    <property type="component" value="Unassembled WGS sequence"/>
</dbReference>
<gene>
    <name evidence="2" type="ORF">EC912_10125</name>
</gene>
<dbReference type="InterPro" id="IPR031982">
    <property type="entry name" value="PilE-like"/>
</dbReference>
<dbReference type="InterPro" id="IPR045584">
    <property type="entry name" value="Pilin-like"/>
</dbReference>
<keyword evidence="1" id="KW-1133">Transmembrane helix</keyword>
<dbReference type="Pfam" id="PF07963">
    <property type="entry name" value="N_methyl"/>
    <property type="match status" value="1"/>
</dbReference>
<dbReference type="PANTHER" id="PTHR30093:SF47">
    <property type="entry name" value="TYPE IV PILUS NON-CORE MINOR PILIN PILE"/>
    <property type="match status" value="1"/>
</dbReference>
<name>A0A4R3YWX5_9GAMM</name>
<dbReference type="SUPFAM" id="SSF54523">
    <property type="entry name" value="Pili subunits"/>
    <property type="match status" value="1"/>
</dbReference>
<feature type="transmembrane region" description="Helical" evidence="1">
    <location>
        <begin position="12"/>
        <end position="36"/>
    </location>
</feature>
<dbReference type="OrthoDB" id="5296638at2"/>
<keyword evidence="3" id="KW-1185">Reference proteome</keyword>
<keyword evidence="1" id="KW-0472">Membrane</keyword>
<organism evidence="2 3">
    <name type="scientific">Luteibacter rhizovicinus</name>
    <dbReference type="NCBI Taxonomy" id="242606"/>
    <lineage>
        <taxon>Bacteria</taxon>
        <taxon>Pseudomonadati</taxon>
        <taxon>Pseudomonadota</taxon>
        <taxon>Gammaproteobacteria</taxon>
        <taxon>Lysobacterales</taxon>
        <taxon>Rhodanobacteraceae</taxon>
        <taxon>Luteibacter</taxon>
    </lineage>
</organism>
<dbReference type="GO" id="GO:0043683">
    <property type="term" value="P:type IV pilus assembly"/>
    <property type="evidence" value="ECO:0007669"/>
    <property type="project" value="InterPro"/>
</dbReference>
<evidence type="ECO:0000256" key="1">
    <source>
        <dbReference type="SAM" id="Phobius"/>
    </source>
</evidence>
<protein>
    <submittedName>
        <fullName evidence="2">Type IV pilus assembly protein PilE</fullName>
    </submittedName>
</protein>
<comment type="caution">
    <text evidence="2">The sequence shown here is derived from an EMBL/GenBank/DDBJ whole genome shotgun (WGS) entry which is preliminary data.</text>
</comment>
<accession>A0A4R3YWX5</accession>
<dbReference type="RefSeq" id="WP_132141124.1">
    <property type="nucleotide sequence ID" value="NZ_SMCS01000001.1"/>
</dbReference>
<dbReference type="EMBL" id="SMCS01000001">
    <property type="protein sequence ID" value="TCV97032.1"/>
    <property type="molecule type" value="Genomic_DNA"/>
</dbReference>
<evidence type="ECO:0000313" key="2">
    <source>
        <dbReference type="EMBL" id="TCV97032.1"/>
    </source>
</evidence>
<dbReference type="AlphaFoldDB" id="A0A4R3YWX5"/>
<dbReference type="PANTHER" id="PTHR30093">
    <property type="entry name" value="GENERAL SECRETION PATHWAY PROTEIN G"/>
    <property type="match status" value="1"/>
</dbReference>
<dbReference type="Gene3D" id="3.30.700.10">
    <property type="entry name" value="Glycoprotein, Type 4 Pilin"/>
    <property type="match status" value="1"/>
</dbReference>